<dbReference type="Proteomes" id="UP000006793">
    <property type="component" value="Chromosome"/>
</dbReference>
<evidence type="ECO:0000313" key="1">
    <source>
        <dbReference type="EMBL" id="AEH44122.1"/>
    </source>
</evidence>
<dbReference type="PaxDb" id="667014-Thein_0237"/>
<keyword evidence="2" id="KW-1185">Reference proteome</keyword>
<name>F8AE49_THEID</name>
<dbReference type="KEGG" id="tid:Thein_0237"/>
<dbReference type="HOGENOM" id="CLU_2774581_0_0_0"/>
<dbReference type="InParanoid" id="F8AE49"/>
<dbReference type="EMBL" id="CP002683">
    <property type="protein sequence ID" value="AEH44122.1"/>
    <property type="molecule type" value="Genomic_DNA"/>
</dbReference>
<protein>
    <submittedName>
        <fullName evidence="1">Uncharacterized protein</fullName>
    </submittedName>
</protein>
<evidence type="ECO:0000313" key="2">
    <source>
        <dbReference type="Proteomes" id="UP000006793"/>
    </source>
</evidence>
<dbReference type="AlphaFoldDB" id="F8AE49"/>
<organism evidence="1 2">
    <name type="scientific">Thermodesulfatator indicus (strain DSM 15286 / JCM 11887 / CIR29812)</name>
    <dbReference type="NCBI Taxonomy" id="667014"/>
    <lineage>
        <taxon>Bacteria</taxon>
        <taxon>Pseudomonadati</taxon>
        <taxon>Thermodesulfobacteriota</taxon>
        <taxon>Thermodesulfobacteria</taxon>
        <taxon>Thermodesulfobacteriales</taxon>
        <taxon>Thermodesulfatatoraceae</taxon>
        <taxon>Thermodesulfatator</taxon>
    </lineage>
</organism>
<reference evidence="1 2" key="2">
    <citation type="journal article" date="2012" name="Stand. Genomic Sci.">
        <title>Complete genome sequence of the thermophilic sulfate-reducing ocean bacterium Thermodesulfatator indicus type strain (CIR29812(T)).</title>
        <authorList>
            <person name="Anderson I."/>
            <person name="Saunders E."/>
            <person name="Lapidus A."/>
            <person name="Nolan M."/>
            <person name="Lucas S."/>
            <person name="Tice H."/>
            <person name="Del Rio T.G."/>
            <person name="Cheng J.F."/>
            <person name="Han C."/>
            <person name="Tapia R."/>
            <person name="Goodwin L.A."/>
            <person name="Pitluck S."/>
            <person name="Liolios K."/>
            <person name="Mavromatis K."/>
            <person name="Pagani I."/>
            <person name="Ivanova N."/>
            <person name="Mikhailova N."/>
            <person name="Pati A."/>
            <person name="Chen A."/>
            <person name="Palaniappan K."/>
            <person name="Land M."/>
            <person name="Hauser L."/>
            <person name="Jeffries C.D."/>
            <person name="Chang Y.J."/>
            <person name="Brambilla E.M."/>
            <person name="Rohde M."/>
            <person name="Spring S."/>
            <person name="Goker M."/>
            <person name="Detter J.C."/>
            <person name="Woyke T."/>
            <person name="Bristow J."/>
            <person name="Eisen J.A."/>
            <person name="Markowitz V."/>
            <person name="Hugenholtz P."/>
            <person name="Kyrpides N.C."/>
            <person name="Klenk H.P."/>
        </authorList>
    </citation>
    <scope>NUCLEOTIDE SEQUENCE [LARGE SCALE GENOMIC DNA]</scope>
    <source>
        <strain evidence="2">DSM 15286 / JCM 11887 / CIR29812</strain>
    </source>
</reference>
<gene>
    <name evidence="1" type="ordered locus">Thein_0237</name>
</gene>
<dbReference type="STRING" id="667014.Thein_0237"/>
<proteinExistence type="predicted"/>
<accession>F8AE49</accession>
<sequence>MNLKPKLLMGSLNRRQLSRFASEAKQSLRLLRLLTRPRSDSEGYFALAIMSAAILCRVKHARININFTH</sequence>
<reference evidence="2" key="1">
    <citation type="submission" date="2011-04" db="EMBL/GenBank/DDBJ databases">
        <title>The complete genome of Thermodesulfatator indicus DSM 15286.</title>
        <authorList>
            <person name="Lucas S."/>
            <person name="Copeland A."/>
            <person name="Lapidus A."/>
            <person name="Bruce D."/>
            <person name="Goodwin L."/>
            <person name="Pitluck S."/>
            <person name="Peters L."/>
            <person name="Kyrpides N."/>
            <person name="Mavromatis K."/>
            <person name="Pagani I."/>
            <person name="Ivanova N."/>
            <person name="Saunders L."/>
            <person name="Detter J.C."/>
            <person name="Tapia R."/>
            <person name="Han C."/>
            <person name="Land M."/>
            <person name="Hauser L."/>
            <person name="Markowitz V."/>
            <person name="Cheng J.-F."/>
            <person name="Hugenholtz P."/>
            <person name="Woyke T."/>
            <person name="Wu D."/>
            <person name="Spring S."/>
            <person name="Schroeder M."/>
            <person name="Brambilla E."/>
            <person name="Klenk H.-P."/>
            <person name="Eisen J.A."/>
        </authorList>
    </citation>
    <scope>NUCLEOTIDE SEQUENCE [LARGE SCALE GENOMIC DNA]</scope>
    <source>
        <strain evidence="2">DSM 15286 / JCM 11887 / CIR29812</strain>
    </source>
</reference>